<sequence>MPDDHFRRHFPLSKETVRLLCEELAGELEAERATGLSVERTVLCALRFFATGSFQASVGSEETIRVSQSTVSECVRRVAEAVVNAAARNNAIPRVIGCVEGSLVAIIAPKGERKAAFMCRKGYYAINSMCIGDADMSILAVGPMQPGSDHDSFVWRTTWLRRRFQAGRIVNPGEYLLAATPWSQGSRHRIPAILQRKLLTGSTTQRMPPCVL</sequence>
<accession>A0ACB8CDD5</accession>
<proteinExistence type="predicted"/>
<organism evidence="1 2">
    <name type="scientific">Dermacentor silvarum</name>
    <name type="common">Tick</name>
    <dbReference type="NCBI Taxonomy" id="543639"/>
    <lineage>
        <taxon>Eukaryota</taxon>
        <taxon>Metazoa</taxon>
        <taxon>Ecdysozoa</taxon>
        <taxon>Arthropoda</taxon>
        <taxon>Chelicerata</taxon>
        <taxon>Arachnida</taxon>
        <taxon>Acari</taxon>
        <taxon>Parasitiformes</taxon>
        <taxon>Ixodida</taxon>
        <taxon>Ixodoidea</taxon>
        <taxon>Ixodidae</taxon>
        <taxon>Rhipicephalinae</taxon>
        <taxon>Dermacentor</taxon>
    </lineage>
</organism>
<keyword evidence="2" id="KW-1185">Reference proteome</keyword>
<reference evidence="1" key="1">
    <citation type="submission" date="2020-05" db="EMBL/GenBank/DDBJ databases">
        <title>Large-scale comparative analyses of tick genomes elucidate their genetic diversity and vector capacities.</title>
        <authorList>
            <person name="Jia N."/>
            <person name="Wang J."/>
            <person name="Shi W."/>
            <person name="Du L."/>
            <person name="Sun Y."/>
            <person name="Zhan W."/>
            <person name="Jiang J."/>
            <person name="Wang Q."/>
            <person name="Zhang B."/>
            <person name="Ji P."/>
            <person name="Sakyi L.B."/>
            <person name="Cui X."/>
            <person name="Yuan T."/>
            <person name="Jiang B."/>
            <person name="Yang W."/>
            <person name="Lam T.T.-Y."/>
            <person name="Chang Q."/>
            <person name="Ding S."/>
            <person name="Wang X."/>
            <person name="Zhu J."/>
            <person name="Ruan X."/>
            <person name="Zhao L."/>
            <person name="Wei J."/>
            <person name="Que T."/>
            <person name="Du C."/>
            <person name="Cheng J."/>
            <person name="Dai P."/>
            <person name="Han X."/>
            <person name="Huang E."/>
            <person name="Gao Y."/>
            <person name="Liu J."/>
            <person name="Shao H."/>
            <person name="Ye R."/>
            <person name="Li L."/>
            <person name="Wei W."/>
            <person name="Wang X."/>
            <person name="Wang C."/>
            <person name="Yang T."/>
            <person name="Huo Q."/>
            <person name="Li W."/>
            <person name="Guo W."/>
            <person name="Chen H."/>
            <person name="Zhou L."/>
            <person name="Ni X."/>
            <person name="Tian J."/>
            <person name="Zhou Y."/>
            <person name="Sheng Y."/>
            <person name="Liu T."/>
            <person name="Pan Y."/>
            <person name="Xia L."/>
            <person name="Li J."/>
            <person name="Zhao F."/>
            <person name="Cao W."/>
        </authorList>
    </citation>
    <scope>NUCLEOTIDE SEQUENCE</scope>
    <source>
        <strain evidence="1">Dsil-2018</strain>
    </source>
</reference>
<evidence type="ECO:0000313" key="2">
    <source>
        <dbReference type="Proteomes" id="UP000821865"/>
    </source>
</evidence>
<dbReference type="EMBL" id="CM023476">
    <property type="protein sequence ID" value="KAH7940698.1"/>
    <property type="molecule type" value="Genomic_DNA"/>
</dbReference>
<gene>
    <name evidence="1" type="ORF">HPB49_003735</name>
</gene>
<name>A0ACB8CDD5_DERSI</name>
<comment type="caution">
    <text evidence="1">The sequence shown here is derived from an EMBL/GenBank/DDBJ whole genome shotgun (WGS) entry which is preliminary data.</text>
</comment>
<protein>
    <submittedName>
        <fullName evidence="1">Uncharacterized protein</fullName>
    </submittedName>
</protein>
<evidence type="ECO:0000313" key="1">
    <source>
        <dbReference type="EMBL" id="KAH7940698.1"/>
    </source>
</evidence>
<dbReference type="Proteomes" id="UP000821865">
    <property type="component" value="Chromosome 7"/>
</dbReference>